<evidence type="ECO:0000313" key="2">
    <source>
        <dbReference type="EMBL" id="KAK8077092.1"/>
    </source>
</evidence>
<keyword evidence="1" id="KW-1133">Transmembrane helix</keyword>
<feature type="transmembrane region" description="Helical" evidence="1">
    <location>
        <begin position="20"/>
        <end position="38"/>
    </location>
</feature>
<keyword evidence="1" id="KW-0472">Membrane</keyword>
<protein>
    <submittedName>
        <fullName evidence="2">Uncharacterized protein</fullName>
    </submittedName>
</protein>
<gene>
    <name evidence="2" type="ORF">PG996_003262</name>
</gene>
<proteinExistence type="predicted"/>
<reference evidence="2 3" key="1">
    <citation type="submission" date="2023-01" db="EMBL/GenBank/DDBJ databases">
        <title>Analysis of 21 Apiospora genomes using comparative genomics revels a genus with tremendous synthesis potential of carbohydrate active enzymes and secondary metabolites.</title>
        <authorList>
            <person name="Sorensen T."/>
        </authorList>
    </citation>
    <scope>NUCLEOTIDE SEQUENCE [LARGE SCALE GENOMIC DNA]</scope>
    <source>
        <strain evidence="2 3">CBS 83171</strain>
    </source>
</reference>
<name>A0ABR1W206_9PEZI</name>
<dbReference type="InterPro" id="IPR036259">
    <property type="entry name" value="MFS_trans_sf"/>
</dbReference>
<dbReference type="Proteomes" id="UP001446871">
    <property type="component" value="Unassembled WGS sequence"/>
</dbReference>
<sequence length="123" mass="13638">MYDTPTEDEMKTLRRVTDKVPIAIYLVAIAEIAEQFAFRSLTGTMLNKSPACEQGQATATALGYFFQFWCYMTPIVGAVVADSYLGRFKTIFSGAVLVFNPCPLLCFHAQYVNLMIPVLPPLG</sequence>
<accession>A0ABR1W206</accession>
<organism evidence="2 3">
    <name type="scientific">Apiospora saccharicola</name>
    <dbReference type="NCBI Taxonomy" id="335842"/>
    <lineage>
        <taxon>Eukaryota</taxon>
        <taxon>Fungi</taxon>
        <taxon>Dikarya</taxon>
        <taxon>Ascomycota</taxon>
        <taxon>Pezizomycotina</taxon>
        <taxon>Sordariomycetes</taxon>
        <taxon>Xylariomycetidae</taxon>
        <taxon>Amphisphaeriales</taxon>
        <taxon>Apiosporaceae</taxon>
        <taxon>Apiospora</taxon>
    </lineage>
</organism>
<dbReference type="EMBL" id="JAQQWM010000002">
    <property type="protein sequence ID" value="KAK8077092.1"/>
    <property type="molecule type" value="Genomic_DNA"/>
</dbReference>
<dbReference type="Gene3D" id="1.20.1250.20">
    <property type="entry name" value="MFS general substrate transporter like domains"/>
    <property type="match status" value="1"/>
</dbReference>
<evidence type="ECO:0000313" key="3">
    <source>
        <dbReference type="Proteomes" id="UP001446871"/>
    </source>
</evidence>
<keyword evidence="1" id="KW-0812">Transmembrane</keyword>
<comment type="caution">
    <text evidence="2">The sequence shown here is derived from an EMBL/GenBank/DDBJ whole genome shotgun (WGS) entry which is preliminary data.</text>
</comment>
<evidence type="ECO:0000256" key="1">
    <source>
        <dbReference type="SAM" id="Phobius"/>
    </source>
</evidence>
<keyword evidence="3" id="KW-1185">Reference proteome</keyword>